<dbReference type="AlphaFoldDB" id="A0A8I6RDA4"/>
<dbReference type="InterPro" id="IPR001611">
    <property type="entry name" value="Leu-rich_rpt"/>
</dbReference>
<keyword evidence="6" id="KW-1185">Reference proteome</keyword>
<keyword evidence="2" id="KW-0677">Repeat</keyword>
<dbReference type="GeneID" id="106663106"/>
<proteinExistence type="predicted"/>
<dbReference type="EnsemblMetazoa" id="XM_014387683.2">
    <property type="protein sequence ID" value="XP_014243169.1"/>
    <property type="gene ID" value="LOC106663106"/>
</dbReference>
<keyword evidence="3" id="KW-0472">Membrane</keyword>
<feature type="transmembrane region" description="Helical" evidence="3">
    <location>
        <begin position="404"/>
        <end position="424"/>
    </location>
</feature>
<reference evidence="5" key="1">
    <citation type="submission" date="2022-01" db="UniProtKB">
        <authorList>
            <consortium name="EnsemblMetazoa"/>
        </authorList>
    </citation>
    <scope>IDENTIFICATION</scope>
</reference>
<dbReference type="OrthoDB" id="72369at2759"/>
<feature type="signal peptide" evidence="4">
    <location>
        <begin position="1"/>
        <end position="16"/>
    </location>
</feature>
<dbReference type="PROSITE" id="PS51450">
    <property type="entry name" value="LRR"/>
    <property type="match status" value="1"/>
</dbReference>
<accession>A0A8I6RDA4</accession>
<organism evidence="5 6">
    <name type="scientific">Cimex lectularius</name>
    <name type="common">Bed bug</name>
    <name type="synonym">Acanthia lectularia</name>
    <dbReference type="NCBI Taxonomy" id="79782"/>
    <lineage>
        <taxon>Eukaryota</taxon>
        <taxon>Metazoa</taxon>
        <taxon>Ecdysozoa</taxon>
        <taxon>Arthropoda</taxon>
        <taxon>Hexapoda</taxon>
        <taxon>Insecta</taxon>
        <taxon>Pterygota</taxon>
        <taxon>Neoptera</taxon>
        <taxon>Paraneoptera</taxon>
        <taxon>Hemiptera</taxon>
        <taxon>Heteroptera</taxon>
        <taxon>Panheteroptera</taxon>
        <taxon>Cimicomorpha</taxon>
        <taxon>Cimicidae</taxon>
        <taxon>Cimex</taxon>
    </lineage>
</organism>
<evidence type="ECO:0000256" key="1">
    <source>
        <dbReference type="ARBA" id="ARBA00022614"/>
    </source>
</evidence>
<evidence type="ECO:0000256" key="3">
    <source>
        <dbReference type="SAM" id="Phobius"/>
    </source>
</evidence>
<keyword evidence="3" id="KW-1133">Transmembrane helix</keyword>
<dbReference type="PANTHER" id="PTHR45617">
    <property type="entry name" value="LEUCINE RICH REPEAT FAMILY PROTEIN"/>
    <property type="match status" value="1"/>
</dbReference>
<evidence type="ECO:0000256" key="2">
    <source>
        <dbReference type="ARBA" id="ARBA00022737"/>
    </source>
</evidence>
<keyword evidence="4" id="KW-0732">Signal</keyword>
<dbReference type="RefSeq" id="XP_014243169.1">
    <property type="nucleotide sequence ID" value="XM_014387683.2"/>
</dbReference>
<dbReference type="SUPFAM" id="SSF52058">
    <property type="entry name" value="L domain-like"/>
    <property type="match status" value="1"/>
</dbReference>
<keyword evidence="3" id="KW-0812">Transmembrane</keyword>
<keyword evidence="1" id="KW-0433">Leucine-rich repeat</keyword>
<feature type="chain" id="PRO_5035183982" evidence="4">
    <location>
        <begin position="17"/>
        <end position="485"/>
    </location>
</feature>
<evidence type="ECO:0000256" key="4">
    <source>
        <dbReference type="SAM" id="SignalP"/>
    </source>
</evidence>
<sequence>MLVFLVFLSYAKIGEGIRHACIYRNFYINCNKAGLTALPKIETTVSEAVFSNNGVTTLTGVLYDNVEILDVSGNRIRTLNWTSTGLTHFNISRNPLWKVTRLDAPNLKEIDLSSCGLSMLNENFFNGTPSLVELHVSNNPLKKIVDNNLHILIANNCRLTGIPFMPQVHTVEVSGNPYLTSILTTSSMKVIKASNCKLSSIHLNSALSYLDISRNEISELKLNDNIEVLIASWNFLRSIDLDKDTLKTVDLSNNVLNRISVKLPSLESLDLAKNPIIELRVLCNSCHLDCSFCQVKTYSFYRVKFLNLSYNNLETVELGNVESVDLRHNLIKEFSSDADFFDLRHNVLRDVEKVSVTGVGYVGGNPWPCHCDTLKRLRPASKDVKLCELAWDDCYAKVKKKGNLQPFVIGFVVLVVLVLLIYIIRVRFKIIRNRARDEVTHEEITTINRADPADELPSYEQALRMAKPDWTSRESLRSSRDERQN</sequence>
<dbReference type="Gene3D" id="3.80.10.10">
    <property type="entry name" value="Ribonuclease Inhibitor"/>
    <property type="match status" value="2"/>
</dbReference>
<dbReference type="KEGG" id="clec:106663106"/>
<dbReference type="InterPro" id="IPR032675">
    <property type="entry name" value="LRR_dom_sf"/>
</dbReference>
<dbReference type="Proteomes" id="UP000494040">
    <property type="component" value="Unassembled WGS sequence"/>
</dbReference>
<protein>
    <submittedName>
        <fullName evidence="5">Uncharacterized protein</fullName>
    </submittedName>
</protein>
<evidence type="ECO:0000313" key="6">
    <source>
        <dbReference type="Proteomes" id="UP000494040"/>
    </source>
</evidence>
<dbReference type="PANTHER" id="PTHR45617:SF171">
    <property type="entry name" value="LEUCINE-RICH REPEAT-CONTAINING PROTEIN 15"/>
    <property type="match status" value="1"/>
</dbReference>
<evidence type="ECO:0000313" key="5">
    <source>
        <dbReference type="EnsemblMetazoa" id="XP_014243169.1"/>
    </source>
</evidence>
<name>A0A8I6RDA4_CIMLE</name>